<proteinExistence type="predicted"/>
<dbReference type="Pfam" id="PF05032">
    <property type="entry name" value="Spo12"/>
    <property type="match status" value="1"/>
</dbReference>
<organism evidence="1 2">
    <name type="scientific">Paraglomus brasilianum</name>
    <dbReference type="NCBI Taxonomy" id="144538"/>
    <lineage>
        <taxon>Eukaryota</taxon>
        <taxon>Fungi</taxon>
        <taxon>Fungi incertae sedis</taxon>
        <taxon>Mucoromycota</taxon>
        <taxon>Glomeromycotina</taxon>
        <taxon>Glomeromycetes</taxon>
        <taxon>Paraglomerales</taxon>
        <taxon>Paraglomeraceae</taxon>
        <taxon>Paraglomus</taxon>
    </lineage>
</organism>
<name>A0A9N9DNJ3_9GLOM</name>
<dbReference type="InterPro" id="IPR007727">
    <property type="entry name" value="Spo12"/>
</dbReference>
<dbReference type="EMBL" id="CAJVPI010002387">
    <property type="protein sequence ID" value="CAG8642348.1"/>
    <property type="molecule type" value="Genomic_DNA"/>
</dbReference>
<evidence type="ECO:0000313" key="2">
    <source>
        <dbReference type="Proteomes" id="UP000789739"/>
    </source>
</evidence>
<dbReference type="Proteomes" id="UP000789739">
    <property type="component" value="Unassembled WGS sequence"/>
</dbReference>
<gene>
    <name evidence="1" type="ORF">PBRASI_LOCUS9844</name>
</gene>
<sequence length="117" mass="12846">MSFQESVEKPSLSAKLSNSTKEVAFTNVAKAEDNTLPKTIEGNAPLSRLQEARKVLAASHKVPISNTTSPTDSTLSPCTKKLTATKLKRYARAKPRFLSKALFKAHDEEKTVEKTEV</sequence>
<reference evidence="1" key="1">
    <citation type="submission" date="2021-06" db="EMBL/GenBank/DDBJ databases">
        <authorList>
            <person name="Kallberg Y."/>
            <person name="Tangrot J."/>
            <person name="Rosling A."/>
        </authorList>
    </citation>
    <scope>NUCLEOTIDE SEQUENCE</scope>
    <source>
        <strain evidence="1">BR232B</strain>
    </source>
</reference>
<dbReference type="OrthoDB" id="5578329at2759"/>
<keyword evidence="2" id="KW-1185">Reference proteome</keyword>
<dbReference type="AlphaFoldDB" id="A0A9N9DNJ3"/>
<accession>A0A9N9DNJ3</accession>
<evidence type="ECO:0000313" key="1">
    <source>
        <dbReference type="EMBL" id="CAG8642348.1"/>
    </source>
</evidence>
<comment type="caution">
    <text evidence="1">The sequence shown here is derived from an EMBL/GenBank/DDBJ whole genome shotgun (WGS) entry which is preliminary data.</text>
</comment>
<protein>
    <submittedName>
        <fullName evidence="1">1749_t:CDS:1</fullName>
    </submittedName>
</protein>